<keyword evidence="3" id="KW-0698">rRNA processing</keyword>
<feature type="compositionally biased region" description="Basic and acidic residues" evidence="8">
    <location>
        <begin position="154"/>
        <end position="178"/>
    </location>
</feature>
<organism evidence="10 11">
    <name type="scientific">Cladonia borealis</name>
    <dbReference type="NCBI Taxonomy" id="184061"/>
    <lineage>
        <taxon>Eukaryota</taxon>
        <taxon>Fungi</taxon>
        <taxon>Dikarya</taxon>
        <taxon>Ascomycota</taxon>
        <taxon>Pezizomycotina</taxon>
        <taxon>Lecanoromycetes</taxon>
        <taxon>OSLEUM clade</taxon>
        <taxon>Lecanoromycetidae</taxon>
        <taxon>Lecanorales</taxon>
        <taxon>Lecanorineae</taxon>
        <taxon>Cladoniaceae</taxon>
        <taxon>Cladonia</taxon>
    </lineage>
</organism>
<keyword evidence="2" id="KW-0690">Ribosome biogenesis</keyword>
<feature type="region of interest" description="Disordered" evidence="8">
    <location>
        <begin position="154"/>
        <end position="237"/>
    </location>
</feature>
<comment type="function">
    <text evidence="7">Involved in rRNA-processing at A0, A1 and A2 sites and negatively regulates telomerase.</text>
</comment>
<feature type="compositionally biased region" description="Basic and acidic residues" evidence="8">
    <location>
        <begin position="192"/>
        <end position="202"/>
    </location>
</feature>
<evidence type="ECO:0000256" key="5">
    <source>
        <dbReference type="ARBA" id="ARBA00038007"/>
    </source>
</evidence>
<dbReference type="GO" id="GO:0005730">
    <property type="term" value="C:nucleolus"/>
    <property type="evidence" value="ECO:0007669"/>
    <property type="project" value="UniProtKB-SubCell"/>
</dbReference>
<evidence type="ECO:0000256" key="8">
    <source>
        <dbReference type="SAM" id="MobiDB-lite"/>
    </source>
</evidence>
<dbReference type="EMBL" id="JAFEKC020000002">
    <property type="protein sequence ID" value="KAK0516374.1"/>
    <property type="molecule type" value="Genomic_DNA"/>
</dbReference>
<feature type="region of interest" description="Disordered" evidence="8">
    <location>
        <begin position="1"/>
        <end position="23"/>
    </location>
</feature>
<proteinExistence type="inferred from homology"/>
<gene>
    <name evidence="10" type="ORF">JMJ35_000977</name>
</gene>
<reference evidence="10" key="1">
    <citation type="submission" date="2023-03" db="EMBL/GenBank/DDBJ databases">
        <title>Complete genome of Cladonia borealis.</title>
        <authorList>
            <person name="Park H."/>
        </authorList>
    </citation>
    <scope>NUCLEOTIDE SEQUENCE</scope>
    <source>
        <strain evidence="10">ANT050790</strain>
    </source>
</reference>
<dbReference type="GO" id="GO:0006364">
    <property type="term" value="P:rRNA processing"/>
    <property type="evidence" value="ECO:0007669"/>
    <property type="project" value="UniProtKB-KW"/>
</dbReference>
<evidence type="ECO:0000313" key="10">
    <source>
        <dbReference type="EMBL" id="KAK0516374.1"/>
    </source>
</evidence>
<evidence type="ECO:0000256" key="4">
    <source>
        <dbReference type="ARBA" id="ARBA00023242"/>
    </source>
</evidence>
<dbReference type="InterPro" id="IPR000467">
    <property type="entry name" value="G_patch_dom"/>
</dbReference>
<dbReference type="InterPro" id="IPR050656">
    <property type="entry name" value="PINX1"/>
</dbReference>
<evidence type="ECO:0000259" key="9">
    <source>
        <dbReference type="PROSITE" id="PS50174"/>
    </source>
</evidence>
<dbReference type="AlphaFoldDB" id="A0AA39V7H3"/>
<dbReference type="Proteomes" id="UP001166286">
    <property type="component" value="Unassembled WGS sequence"/>
</dbReference>
<evidence type="ECO:0000313" key="11">
    <source>
        <dbReference type="Proteomes" id="UP001166286"/>
    </source>
</evidence>
<feature type="domain" description="G-patch" evidence="9">
    <location>
        <begin position="25"/>
        <end position="79"/>
    </location>
</feature>
<evidence type="ECO:0000256" key="2">
    <source>
        <dbReference type="ARBA" id="ARBA00022517"/>
    </source>
</evidence>
<keyword evidence="11" id="KW-1185">Reference proteome</keyword>
<dbReference type="GO" id="GO:0003676">
    <property type="term" value="F:nucleic acid binding"/>
    <property type="evidence" value="ECO:0007669"/>
    <property type="project" value="InterPro"/>
</dbReference>
<feature type="compositionally biased region" description="Basic residues" evidence="8">
    <location>
        <begin position="1"/>
        <end position="11"/>
    </location>
</feature>
<comment type="similarity">
    <text evidence="5">Belongs to the PINX1 family.</text>
</comment>
<keyword evidence="4" id="KW-0539">Nucleus</keyword>
<comment type="caution">
    <text evidence="10">The sequence shown here is derived from an EMBL/GenBank/DDBJ whole genome shotgun (WGS) entry which is preliminary data.</text>
</comment>
<evidence type="ECO:0000256" key="1">
    <source>
        <dbReference type="ARBA" id="ARBA00004604"/>
    </source>
</evidence>
<sequence length="332" mass="36875">MGLSAQRKRTKISLDPNNTQWSRSTTKFGQKILESQGWIPGDYLGPKNAAHSAHHTAANASHIRITLKDDNLGLGAKLGRSQQDGQATGLDMFQDVLGRLNGKSETQLVTDRKLRTQLRGSNFVEQRWGRLRFVSGGFLVGDEPQTLRKDAISNVSHEEPSEVQDHAISKIPREDEQAHSSTLKPKKHKRPRCDTAVKKDGPGELGVTQQRETQRPPLAKDCTESKQDKTQRKADKAARKLKRQIKRQKEHALQVQDPAAHNVPLLRPVDSEPVGKVGGTKGTTAKECKVPEAKTFAVVGGSRQAVRQRYIQQKKLSMMDSKALNEILMIKG</sequence>
<feature type="compositionally biased region" description="Basic and acidic residues" evidence="8">
    <location>
        <begin position="221"/>
        <end position="237"/>
    </location>
</feature>
<dbReference type="PANTHER" id="PTHR23149:SF31">
    <property type="entry name" value="PROTEIN PXR1"/>
    <property type="match status" value="1"/>
</dbReference>
<evidence type="ECO:0000256" key="6">
    <source>
        <dbReference type="ARBA" id="ARBA00041961"/>
    </source>
</evidence>
<dbReference type="Pfam" id="PF01585">
    <property type="entry name" value="G-patch"/>
    <property type="match status" value="1"/>
</dbReference>
<dbReference type="PROSITE" id="PS50174">
    <property type="entry name" value="G_PATCH"/>
    <property type="match status" value="1"/>
</dbReference>
<dbReference type="PANTHER" id="PTHR23149">
    <property type="entry name" value="G PATCH DOMAIN CONTAINING PROTEIN"/>
    <property type="match status" value="1"/>
</dbReference>
<accession>A0AA39V7H3</accession>
<dbReference type="SMART" id="SM00443">
    <property type="entry name" value="G_patch"/>
    <property type="match status" value="1"/>
</dbReference>
<evidence type="ECO:0000256" key="7">
    <source>
        <dbReference type="ARBA" id="ARBA00043878"/>
    </source>
</evidence>
<comment type="subcellular location">
    <subcellularLocation>
        <location evidence="1">Nucleus</location>
        <location evidence="1">Nucleolus</location>
    </subcellularLocation>
</comment>
<evidence type="ECO:0000256" key="3">
    <source>
        <dbReference type="ARBA" id="ARBA00022552"/>
    </source>
</evidence>
<name>A0AA39V7H3_9LECA</name>
<protein>
    <recommendedName>
        <fullName evidence="6">PinX1-related protein 1</fullName>
    </recommendedName>
</protein>